<dbReference type="AlphaFoldDB" id="A0A160FK83"/>
<protein>
    <submittedName>
        <fullName evidence="1">Uncharacterized protein</fullName>
    </submittedName>
</protein>
<evidence type="ECO:0000313" key="2">
    <source>
        <dbReference type="Proteomes" id="UP000076852"/>
    </source>
</evidence>
<dbReference type="RefSeq" id="WP_063496069.1">
    <property type="nucleotide sequence ID" value="NZ_CP014578.1"/>
</dbReference>
<reference evidence="1 2" key="1">
    <citation type="journal article" date="2016" name="Gene">
        <title>PacBio SMRT assembly of a complex multi-replicon genome reveals chlorocatechol degradative operon in a region of genome plasticity.</title>
        <authorList>
            <person name="Ricker N."/>
            <person name="Shen S.Y."/>
            <person name="Goordial J."/>
            <person name="Jin S."/>
            <person name="Fulthorpe R.R."/>
        </authorList>
    </citation>
    <scope>NUCLEOTIDE SEQUENCE [LARGE SCALE GENOMIC DNA]</scope>
    <source>
        <strain evidence="1 2">OLGA172</strain>
    </source>
</reference>
<sequence>MYEDHYQRIDFLHGVLLARGQGGQLTSAFTVVNEVEASLKADGLLGPLECLRVNAARGALHRRSLRAALVSARGALDAAQYPPSKYDAELAAARAKASYC</sequence>
<proteinExistence type="predicted"/>
<dbReference type="KEGG" id="buz:AYM40_09890"/>
<keyword evidence="2" id="KW-1185">Reference proteome</keyword>
<organism evidence="1 2">
    <name type="scientific">Paraburkholderia phytofirmans OLGA172</name>
    <dbReference type="NCBI Taxonomy" id="1417228"/>
    <lineage>
        <taxon>Bacteria</taxon>
        <taxon>Pseudomonadati</taxon>
        <taxon>Pseudomonadota</taxon>
        <taxon>Betaproteobacteria</taxon>
        <taxon>Burkholderiales</taxon>
        <taxon>Burkholderiaceae</taxon>
        <taxon>Paraburkholderia</taxon>
    </lineage>
</organism>
<gene>
    <name evidence="1" type="ORF">AYM40_09890</name>
</gene>
<dbReference type="EMBL" id="CP014578">
    <property type="protein sequence ID" value="ANB72644.1"/>
    <property type="molecule type" value="Genomic_DNA"/>
</dbReference>
<dbReference type="Proteomes" id="UP000076852">
    <property type="component" value="Chromosome 1"/>
</dbReference>
<name>A0A160FK83_9BURK</name>
<accession>A0A160FK83</accession>
<evidence type="ECO:0000313" key="1">
    <source>
        <dbReference type="EMBL" id="ANB72644.1"/>
    </source>
</evidence>